<protein>
    <submittedName>
        <fullName evidence="2">Serine/threonine protein phosphatase PrpC</fullName>
    </submittedName>
</protein>
<reference evidence="3" key="1">
    <citation type="submission" date="2016-10" db="EMBL/GenBank/DDBJ databases">
        <authorList>
            <person name="Varghese N."/>
            <person name="Submissions S."/>
        </authorList>
    </citation>
    <scope>NUCLEOTIDE SEQUENCE [LARGE SCALE GENOMIC DNA]</scope>
    <source>
        <strain evidence="3">CGMCC 4.578</strain>
    </source>
</reference>
<proteinExistence type="predicted"/>
<dbReference type="SMART" id="SM00332">
    <property type="entry name" value="PP2Cc"/>
    <property type="match status" value="1"/>
</dbReference>
<feature type="domain" description="PPM-type phosphatase" evidence="1">
    <location>
        <begin position="12"/>
        <end position="237"/>
    </location>
</feature>
<dbReference type="RefSeq" id="WP_090070817.1">
    <property type="nucleotide sequence ID" value="NZ_FOFT01000015.1"/>
</dbReference>
<dbReference type="EMBL" id="FOFT01000015">
    <property type="protein sequence ID" value="SES46601.1"/>
    <property type="molecule type" value="Genomic_DNA"/>
</dbReference>
<dbReference type="AlphaFoldDB" id="A0A1H9XKI8"/>
<evidence type="ECO:0000259" key="1">
    <source>
        <dbReference type="PROSITE" id="PS51746"/>
    </source>
</evidence>
<organism evidence="2 3">
    <name type="scientific">Lentzea flaviverrucosa</name>
    <dbReference type="NCBI Taxonomy" id="200379"/>
    <lineage>
        <taxon>Bacteria</taxon>
        <taxon>Bacillati</taxon>
        <taxon>Actinomycetota</taxon>
        <taxon>Actinomycetes</taxon>
        <taxon>Pseudonocardiales</taxon>
        <taxon>Pseudonocardiaceae</taxon>
        <taxon>Lentzea</taxon>
    </lineage>
</organism>
<gene>
    <name evidence="2" type="ORF">SAMN05216195_115170</name>
</gene>
<dbReference type="InterPro" id="IPR036457">
    <property type="entry name" value="PPM-type-like_dom_sf"/>
</dbReference>
<dbReference type="Proteomes" id="UP000199028">
    <property type="component" value="Unassembled WGS sequence"/>
</dbReference>
<dbReference type="Gene3D" id="3.60.40.10">
    <property type="entry name" value="PPM-type phosphatase domain"/>
    <property type="match status" value="1"/>
</dbReference>
<evidence type="ECO:0000313" key="2">
    <source>
        <dbReference type="EMBL" id="SES46601.1"/>
    </source>
</evidence>
<dbReference type="OrthoDB" id="9801841at2"/>
<accession>A0A1H9XKI8</accession>
<dbReference type="PROSITE" id="PS51746">
    <property type="entry name" value="PPM_2"/>
    <property type="match status" value="1"/>
</dbReference>
<dbReference type="InterPro" id="IPR001932">
    <property type="entry name" value="PPM-type_phosphatase-like_dom"/>
</dbReference>
<name>A0A1H9XKI8_9PSEU</name>
<keyword evidence="3" id="KW-1185">Reference proteome</keyword>
<evidence type="ECO:0000313" key="3">
    <source>
        <dbReference type="Proteomes" id="UP000199028"/>
    </source>
</evidence>
<dbReference type="SUPFAM" id="SSF81606">
    <property type="entry name" value="PP2C-like"/>
    <property type="match status" value="1"/>
</dbReference>
<sequence>MIQFHHPNMTVTVGTATAIGGRSHNCDAAAVHSTASTTAAALIDGIGSTAEVEHTAALLAEVAARVAARRGPVAGLLTAHELISAPGPESPKPNAVGAVAVVYPSDRATVIAHVGDCRVYSMTGGVLTCHTTDHTVGELLRMVGVAEHHAALHDNWVRTSIGNATVASIPVVDVVAQRVLLTSDGIHKVLTDDQIAAVMTAFPEDVDQLAHELVAAVLDTARDGEPLDNMTAVVLHVDTPQ</sequence>